<accession>A0ABN8UGT7</accession>
<dbReference type="EMBL" id="CALYLO010000021">
    <property type="protein sequence ID" value="CAH8249890.1"/>
    <property type="molecule type" value="Genomic_DNA"/>
</dbReference>
<keyword evidence="5" id="KW-1185">Reference proteome</keyword>
<dbReference type="Proteomes" id="UP001154322">
    <property type="component" value="Unassembled WGS sequence"/>
</dbReference>
<sequence length="54" mass="6179">MLEIYRFLPPAVLKGKEVGDMDMDEFIRALAQARVIQELEENILARAITKVFGE</sequence>
<dbReference type="EMBL" id="CALYLO010000013">
    <property type="protein sequence ID" value="CAH8248827.1"/>
    <property type="molecule type" value="Genomic_DNA"/>
</dbReference>
<evidence type="ECO:0000313" key="1">
    <source>
        <dbReference type="EMBL" id="CAH8248803.1"/>
    </source>
</evidence>
<evidence type="ECO:0000313" key="4">
    <source>
        <dbReference type="EMBL" id="CAH8249890.1"/>
    </source>
</evidence>
<evidence type="ECO:0000313" key="3">
    <source>
        <dbReference type="EMBL" id="CAH8249578.1"/>
    </source>
</evidence>
<dbReference type="EMBL" id="CALYLO010000012">
    <property type="protein sequence ID" value="CAH8248803.1"/>
    <property type="molecule type" value="Genomic_DNA"/>
</dbReference>
<comment type="caution">
    <text evidence="3">The sequence shown here is derived from an EMBL/GenBank/DDBJ whole genome shotgun (WGS) entry which is preliminary data.</text>
</comment>
<reference evidence="3" key="1">
    <citation type="submission" date="2022-06" db="EMBL/GenBank/DDBJ databases">
        <authorList>
            <person name="Dietemann V."/>
            <person name="Ory F."/>
            <person name="Dainat B."/>
            <person name="Oberhansli S."/>
        </authorList>
    </citation>
    <scope>NUCLEOTIDE SEQUENCE</scope>
    <source>
        <strain evidence="3">Ena-SAMPLE-TAB-26-04-2022-14:26:32:270-5432</strain>
    </source>
</reference>
<gene>
    <name evidence="1" type="ORF">WJ0W_005987</name>
    <name evidence="2" type="ORF">WJ0W_006011</name>
    <name evidence="3" type="ORF">WJ0W_006763</name>
    <name evidence="4" type="ORF">WJ0W_007076</name>
</gene>
<dbReference type="RefSeq" id="WP_213430856.1">
    <property type="nucleotide sequence ID" value="NZ_AP031286.1"/>
</dbReference>
<dbReference type="EMBL" id="CALYLO010000017">
    <property type="protein sequence ID" value="CAH8249578.1"/>
    <property type="molecule type" value="Genomic_DNA"/>
</dbReference>
<protein>
    <submittedName>
        <fullName evidence="3">Uncharacterized protein</fullName>
    </submittedName>
</protein>
<proteinExistence type="predicted"/>
<name>A0ABN8UGT7_9BACL</name>
<organism evidence="3 5">
    <name type="scientific">Paenibacillus melissococcoides</name>
    <dbReference type="NCBI Taxonomy" id="2912268"/>
    <lineage>
        <taxon>Bacteria</taxon>
        <taxon>Bacillati</taxon>
        <taxon>Bacillota</taxon>
        <taxon>Bacilli</taxon>
        <taxon>Bacillales</taxon>
        <taxon>Paenibacillaceae</taxon>
        <taxon>Paenibacillus</taxon>
    </lineage>
</organism>
<evidence type="ECO:0000313" key="5">
    <source>
        <dbReference type="Proteomes" id="UP001154322"/>
    </source>
</evidence>
<evidence type="ECO:0000313" key="2">
    <source>
        <dbReference type="EMBL" id="CAH8248827.1"/>
    </source>
</evidence>